<dbReference type="Gene3D" id="3.40.30.120">
    <property type="match status" value="1"/>
</dbReference>
<reference evidence="6" key="1">
    <citation type="journal article" date="2019" name="Int. J. Syst. Evol. Microbiol.">
        <title>The Global Catalogue of Microorganisms (GCM) 10K type strain sequencing project: providing services to taxonomists for standard genome sequencing and annotation.</title>
        <authorList>
            <consortium name="The Broad Institute Genomics Platform"/>
            <consortium name="The Broad Institute Genome Sequencing Center for Infectious Disease"/>
            <person name="Wu L."/>
            <person name="Ma J."/>
        </authorList>
    </citation>
    <scope>NUCLEOTIDE SEQUENCE [LARGE SCALE GENOMIC DNA]</scope>
    <source>
        <strain evidence="6">JCM 18961</strain>
    </source>
</reference>
<dbReference type="Gene3D" id="3.30.70.2450">
    <property type="match status" value="1"/>
</dbReference>
<dbReference type="InterPro" id="IPR050641">
    <property type="entry name" value="RIFMO-like"/>
</dbReference>
<evidence type="ECO:0000313" key="6">
    <source>
        <dbReference type="Proteomes" id="UP001500556"/>
    </source>
</evidence>
<protein>
    <submittedName>
        <fullName evidence="5">FAD-dependent monooxygenase</fullName>
    </submittedName>
</protein>
<evidence type="ECO:0000313" key="5">
    <source>
        <dbReference type="EMBL" id="GAA4733795.1"/>
    </source>
</evidence>
<feature type="domain" description="FAD-binding" evidence="4">
    <location>
        <begin position="4"/>
        <end position="329"/>
    </location>
</feature>
<sequence>MVDDVDVVVVGGGPTGMMLAGELALAGVEVVVLERRATPELVGSRAGGFHSRTIEILDQRGIADRFLAEGKTHDVPYSGRLLLDMSDFPTRHPYTLGLWQNHIERILAGWVDELGVPTRRGVEVTGLTEDDEGVEVRLAGGEVVRAQYVVGADGGRSVIRKAAGIEFPGLEATTSTLIAEVEVTEELPQGIKFDAHGVHGLSFMENGHTVRVVSAEAGLGATTEPTLADLAANLEAVYGTDFGVHDPTWISRFSDATRQAATYRKGRVLVAGDAAHIHSPAGGQGIGLGIQDAVNLGWKLAQVVQGVSPDTLLDSYHDERHPADARALEYTKSVSALQRQDARIVAVRDLLDELVAMDEPRRHVVGIISGLDVRHDLGEGHPLLGRRVPDLDLQVDGQLVRLYSLLHAARPVLVNLGPAGSVDLGRWSGRVQLVDAEYAGAWELPVVGAVDAPAAVLVRPDGHVAWVGDGTAEGLQEALVRWFGP</sequence>
<dbReference type="Gene3D" id="3.50.50.60">
    <property type="entry name" value="FAD/NAD(P)-binding domain"/>
    <property type="match status" value="1"/>
</dbReference>
<dbReference type="NCBIfam" id="NF005303">
    <property type="entry name" value="PRK06834.1"/>
    <property type="match status" value="1"/>
</dbReference>
<dbReference type="InterPro" id="IPR002938">
    <property type="entry name" value="FAD-bd"/>
</dbReference>
<comment type="cofactor">
    <cofactor evidence="1">
        <name>FAD</name>
        <dbReference type="ChEBI" id="CHEBI:57692"/>
    </cofactor>
</comment>
<dbReference type="PANTHER" id="PTHR43004:SF19">
    <property type="entry name" value="BINDING MONOOXYGENASE, PUTATIVE (JCVI)-RELATED"/>
    <property type="match status" value="1"/>
</dbReference>
<dbReference type="RefSeq" id="WP_345505312.1">
    <property type="nucleotide sequence ID" value="NZ_BAABLO010000013.1"/>
</dbReference>
<name>A0ABP8YPR3_9MICO</name>
<keyword evidence="3" id="KW-0274">FAD</keyword>
<keyword evidence="5" id="KW-0503">Monooxygenase</keyword>
<comment type="caution">
    <text evidence="5">The sequence shown here is derived from an EMBL/GenBank/DDBJ whole genome shotgun (WGS) entry which is preliminary data.</text>
</comment>
<evidence type="ECO:0000256" key="3">
    <source>
        <dbReference type="ARBA" id="ARBA00022827"/>
    </source>
</evidence>
<keyword evidence="2" id="KW-0285">Flavoprotein</keyword>
<keyword evidence="6" id="KW-1185">Reference proteome</keyword>
<evidence type="ECO:0000256" key="2">
    <source>
        <dbReference type="ARBA" id="ARBA00022630"/>
    </source>
</evidence>
<dbReference type="Pfam" id="PF01494">
    <property type="entry name" value="FAD_binding_3"/>
    <property type="match status" value="1"/>
</dbReference>
<dbReference type="PRINTS" id="PR00420">
    <property type="entry name" value="RNGMNOXGNASE"/>
</dbReference>
<keyword evidence="5" id="KW-0560">Oxidoreductase</keyword>
<dbReference type="InterPro" id="IPR036188">
    <property type="entry name" value="FAD/NAD-bd_sf"/>
</dbReference>
<dbReference type="GO" id="GO:0004497">
    <property type="term" value="F:monooxygenase activity"/>
    <property type="evidence" value="ECO:0007669"/>
    <property type="project" value="UniProtKB-KW"/>
</dbReference>
<dbReference type="SUPFAM" id="SSF51905">
    <property type="entry name" value="FAD/NAD(P)-binding domain"/>
    <property type="match status" value="1"/>
</dbReference>
<accession>A0ABP8YPR3</accession>
<dbReference type="Proteomes" id="UP001500556">
    <property type="component" value="Unassembled WGS sequence"/>
</dbReference>
<proteinExistence type="predicted"/>
<dbReference type="EMBL" id="BAABLO010000013">
    <property type="protein sequence ID" value="GAA4733795.1"/>
    <property type="molecule type" value="Genomic_DNA"/>
</dbReference>
<dbReference type="PANTHER" id="PTHR43004">
    <property type="entry name" value="TRK SYSTEM POTASSIUM UPTAKE PROTEIN"/>
    <property type="match status" value="1"/>
</dbReference>
<gene>
    <name evidence="5" type="ORF">GCM10025782_36660</name>
</gene>
<organism evidence="5 6">
    <name type="scientific">Pedococcus ginsenosidimutans</name>
    <dbReference type="NCBI Taxonomy" id="490570"/>
    <lineage>
        <taxon>Bacteria</taxon>
        <taxon>Bacillati</taxon>
        <taxon>Actinomycetota</taxon>
        <taxon>Actinomycetes</taxon>
        <taxon>Micrococcales</taxon>
        <taxon>Intrasporangiaceae</taxon>
        <taxon>Pedococcus</taxon>
    </lineage>
</organism>
<dbReference type="Pfam" id="PF21274">
    <property type="entry name" value="Rng_hyd_C"/>
    <property type="match status" value="1"/>
</dbReference>
<evidence type="ECO:0000256" key="1">
    <source>
        <dbReference type="ARBA" id="ARBA00001974"/>
    </source>
</evidence>
<evidence type="ECO:0000259" key="4">
    <source>
        <dbReference type="Pfam" id="PF01494"/>
    </source>
</evidence>